<dbReference type="Gene3D" id="3.40.50.1000">
    <property type="entry name" value="HAD superfamily/HAD-like"/>
    <property type="match status" value="1"/>
</dbReference>
<accession>M1UIP2</accession>
<dbReference type="PANTHER" id="PTHR43611">
    <property type="entry name" value="ALPHA-D-GLUCOSE 1-PHOSPHATE PHOSPHATASE"/>
    <property type="match status" value="1"/>
</dbReference>
<protein>
    <submittedName>
        <fullName evidence="1">Uncharacterized protein</fullName>
    </submittedName>
</protein>
<dbReference type="InterPro" id="IPR006439">
    <property type="entry name" value="HAD-SF_hydro_IA"/>
</dbReference>
<name>M1UIP2_9CORY</name>
<dbReference type="InterPro" id="IPR036412">
    <property type="entry name" value="HAD-like_sf"/>
</dbReference>
<dbReference type="Pfam" id="PF00702">
    <property type="entry name" value="Hydrolase"/>
    <property type="match status" value="1"/>
</dbReference>
<dbReference type="SFLD" id="SFLDG01129">
    <property type="entry name" value="C1.5:_HAD__Beta-PGM__Phosphata"/>
    <property type="match status" value="1"/>
</dbReference>
<dbReference type="InterPro" id="IPR023214">
    <property type="entry name" value="HAD_sf"/>
</dbReference>
<dbReference type="InterPro" id="IPR023198">
    <property type="entry name" value="PGP-like_dom2"/>
</dbReference>
<evidence type="ECO:0000313" key="1">
    <source>
        <dbReference type="EMBL" id="AGG65599.1"/>
    </source>
</evidence>
<dbReference type="Proteomes" id="UP000011760">
    <property type="component" value="Chromosome"/>
</dbReference>
<dbReference type="STRING" id="1121353.H924_00705"/>
<reference evidence="1 2" key="1">
    <citation type="submission" date="2013-02" db="EMBL/GenBank/DDBJ databases">
        <title>The complete genome sequence of Corynebacterium callunae DSM 20147.</title>
        <authorList>
            <person name="Ruckert C."/>
            <person name="Albersmeier A."/>
            <person name="Kalinowski J."/>
        </authorList>
    </citation>
    <scope>NUCLEOTIDE SEQUENCE [LARGE SCALE GENOMIC DNA]</scope>
    <source>
        <strain evidence="1 2">DSM 20147</strain>
    </source>
</reference>
<organism evidence="1 2">
    <name type="scientific">Corynebacterium callunae DSM 20147</name>
    <dbReference type="NCBI Taxonomy" id="1121353"/>
    <lineage>
        <taxon>Bacteria</taxon>
        <taxon>Bacillati</taxon>
        <taxon>Actinomycetota</taxon>
        <taxon>Actinomycetes</taxon>
        <taxon>Mycobacteriales</taxon>
        <taxon>Corynebacteriaceae</taxon>
        <taxon>Corynebacterium</taxon>
    </lineage>
</organism>
<dbReference type="PRINTS" id="PR00413">
    <property type="entry name" value="HADHALOGNASE"/>
</dbReference>
<keyword evidence="2" id="KW-1185">Reference proteome</keyword>
<dbReference type="NCBIfam" id="TIGR01509">
    <property type="entry name" value="HAD-SF-IA-v3"/>
    <property type="match status" value="1"/>
</dbReference>
<sequence length="202" mass="22615">MTKPNTYLFDFYGVLLKQDAPGQLKRVFRAVGEPEKETKLQEIYEELRPDLDAGRVSEINYWNQIKLRAQLEFLDPQEAISADYAGLEEADPEMVNFALSLKQAGHHIGVLSNIPKGLAQIVKHHNQSWLDQLDALVFSCDIGAAKPELPAFHAAQEALGVPASEIVFIDDRLENVEAAREAGMQAFVFTSLAQLKKDLEHE</sequence>
<dbReference type="PANTHER" id="PTHR43611:SF3">
    <property type="entry name" value="FLAVIN MONONUCLEOTIDE HYDROLASE 1, CHLOROPLATIC"/>
    <property type="match status" value="1"/>
</dbReference>
<dbReference type="OrthoDB" id="9797415at2"/>
<dbReference type="EMBL" id="CP004354">
    <property type="protein sequence ID" value="AGG65599.1"/>
    <property type="molecule type" value="Genomic_DNA"/>
</dbReference>
<dbReference type="KEGG" id="ccn:H924_00705"/>
<dbReference type="RefSeq" id="WP_015650054.1">
    <property type="nucleotide sequence ID" value="NC_020506.1"/>
</dbReference>
<gene>
    <name evidence="1" type="ORF">H924_00705</name>
</gene>
<dbReference type="SFLD" id="SFLDS00003">
    <property type="entry name" value="Haloacid_Dehalogenase"/>
    <property type="match status" value="1"/>
</dbReference>
<dbReference type="CDD" id="cd02603">
    <property type="entry name" value="HAD_sEH-N_like"/>
    <property type="match status" value="1"/>
</dbReference>
<evidence type="ECO:0000313" key="2">
    <source>
        <dbReference type="Proteomes" id="UP000011760"/>
    </source>
</evidence>
<dbReference type="AlphaFoldDB" id="M1UIP2"/>
<dbReference type="HOGENOM" id="CLU_045011_9_3_11"/>
<dbReference type="Gene3D" id="1.10.150.240">
    <property type="entry name" value="Putative phosphatase, domain 2"/>
    <property type="match status" value="1"/>
</dbReference>
<dbReference type="eggNOG" id="COG1011">
    <property type="taxonomic scope" value="Bacteria"/>
</dbReference>
<dbReference type="PATRIC" id="fig|1121353.3.peg.149"/>
<dbReference type="SUPFAM" id="SSF56784">
    <property type="entry name" value="HAD-like"/>
    <property type="match status" value="1"/>
</dbReference>
<proteinExistence type="predicted"/>